<evidence type="ECO:0000313" key="2">
    <source>
        <dbReference type="Proteomes" id="UP001595979"/>
    </source>
</evidence>
<dbReference type="EMBL" id="JBHSOH010000020">
    <property type="protein sequence ID" value="MFC5849338.1"/>
    <property type="molecule type" value="Genomic_DNA"/>
</dbReference>
<protein>
    <submittedName>
        <fullName evidence="1">Uncharacterized protein</fullName>
    </submittedName>
</protein>
<reference evidence="2" key="1">
    <citation type="journal article" date="2019" name="Int. J. Syst. Evol. Microbiol.">
        <title>The Global Catalogue of Microorganisms (GCM) 10K type strain sequencing project: providing services to taxonomists for standard genome sequencing and annotation.</title>
        <authorList>
            <consortium name="The Broad Institute Genomics Platform"/>
            <consortium name="The Broad Institute Genome Sequencing Center for Infectious Disease"/>
            <person name="Wu L."/>
            <person name="Ma J."/>
        </authorList>
    </citation>
    <scope>NUCLEOTIDE SEQUENCE [LARGE SCALE GENOMIC DNA]</scope>
    <source>
        <strain evidence="2">CGMCC 1.15053</strain>
    </source>
</reference>
<accession>A0ABW1DKT6</accession>
<evidence type="ECO:0000313" key="1">
    <source>
        <dbReference type="EMBL" id="MFC5849338.1"/>
    </source>
</evidence>
<keyword evidence="2" id="KW-1185">Reference proteome</keyword>
<comment type="caution">
    <text evidence="1">The sequence shown here is derived from an EMBL/GenBank/DDBJ whole genome shotgun (WGS) entry which is preliminary data.</text>
</comment>
<name>A0ABW1DKT6_9DEIO</name>
<organism evidence="1 2">
    <name type="scientific">Deinococcus petrolearius</name>
    <dbReference type="NCBI Taxonomy" id="1751295"/>
    <lineage>
        <taxon>Bacteria</taxon>
        <taxon>Thermotogati</taxon>
        <taxon>Deinococcota</taxon>
        <taxon>Deinococci</taxon>
        <taxon>Deinococcales</taxon>
        <taxon>Deinococcaceae</taxon>
        <taxon>Deinococcus</taxon>
    </lineage>
</organism>
<proteinExistence type="predicted"/>
<dbReference type="RefSeq" id="WP_380050409.1">
    <property type="nucleotide sequence ID" value="NZ_JBHSOH010000020.1"/>
</dbReference>
<dbReference type="Proteomes" id="UP001595979">
    <property type="component" value="Unassembled WGS sequence"/>
</dbReference>
<gene>
    <name evidence="1" type="ORF">ACFPQ6_13575</name>
</gene>
<sequence length="84" mass="9284">MFEITEEGHIHSFLGKVGGTRQNRANTKPLASLRSLVLLTTVVHTQNHRFITAQRAKGSHPPLGASQENVVWNALQSKAQKQLT</sequence>